<dbReference type="Pfam" id="PF02635">
    <property type="entry name" value="DsrE"/>
    <property type="match status" value="1"/>
</dbReference>
<dbReference type="HOGENOM" id="CLU_139144_0_1_6"/>
<keyword evidence="3" id="KW-1185">Reference proteome</keyword>
<reference evidence="3" key="1">
    <citation type="submission" date="2009-05" db="EMBL/GenBank/DDBJ databases">
        <title>Complete sequence of Tolumonas auensis DSM 9187.</title>
        <authorList>
            <consortium name="US DOE Joint Genome Institute"/>
            <person name="Lucas S."/>
            <person name="Copeland A."/>
            <person name="Lapidus A."/>
            <person name="Glavina del Rio T."/>
            <person name="Tice H."/>
            <person name="Bruce D."/>
            <person name="Goodwin L."/>
            <person name="Pitluck S."/>
            <person name="Chertkov O."/>
            <person name="Brettin T."/>
            <person name="Detter J.C."/>
            <person name="Han C."/>
            <person name="Larimer F."/>
            <person name="Land M."/>
            <person name="Hauser L."/>
            <person name="Kyrpides N."/>
            <person name="Mikhailova N."/>
            <person name="Spring S."/>
            <person name="Beller H."/>
        </authorList>
    </citation>
    <scope>NUCLEOTIDE SEQUENCE [LARGE SCALE GENOMIC DNA]</scope>
    <source>
        <strain evidence="3">DSM 9187 / TA4</strain>
    </source>
</reference>
<accession>C4L7I0</accession>
<feature type="chain" id="PRO_5002940304" evidence="1">
    <location>
        <begin position="24"/>
        <end position="138"/>
    </location>
</feature>
<dbReference type="eggNOG" id="COG1553">
    <property type="taxonomic scope" value="Bacteria"/>
</dbReference>
<sequence>MRYLVRILLSATLFLGVAGPGLAAATDPLFINMTTNEEHRSAMAIGFGKSQLDRGHPLTLFLNDKGVLLASKVNAAKYANQQKILSELVAKGAVVLVCPTCIKHYNVQESDLLPGLKVSNPDLTGGALFQDNTKALSW</sequence>
<dbReference type="InterPro" id="IPR027396">
    <property type="entry name" value="DsrEFH-like"/>
</dbReference>
<gene>
    <name evidence="2" type="ordered locus">Tola_1997</name>
</gene>
<name>C4L7I0_TOLAT</name>
<evidence type="ECO:0000256" key="1">
    <source>
        <dbReference type="SAM" id="SignalP"/>
    </source>
</evidence>
<dbReference type="STRING" id="595494.Tola_1997"/>
<dbReference type="EMBL" id="CP001616">
    <property type="protein sequence ID" value="ACQ93596.1"/>
    <property type="molecule type" value="Genomic_DNA"/>
</dbReference>
<dbReference type="RefSeq" id="WP_015879064.1">
    <property type="nucleotide sequence ID" value="NC_012691.1"/>
</dbReference>
<keyword evidence="1" id="KW-0732">Signal</keyword>
<dbReference type="OrthoDB" id="274802at2"/>
<dbReference type="Proteomes" id="UP000009073">
    <property type="component" value="Chromosome"/>
</dbReference>
<reference evidence="2 3" key="2">
    <citation type="journal article" date="2011" name="Stand. Genomic Sci.">
        <title>Complete genome sequence of Tolumonas auensis type strain (TA 4).</title>
        <authorList>
            <person name="Chertkov O."/>
            <person name="Copeland A."/>
            <person name="Lucas S."/>
            <person name="Lapidus A."/>
            <person name="Berry K.W."/>
            <person name="Detter J.C."/>
            <person name="Del Rio T.G."/>
            <person name="Hammon N."/>
            <person name="Dalin E."/>
            <person name="Tice H."/>
            <person name="Pitluck S."/>
            <person name="Richardson P."/>
            <person name="Bruce D."/>
            <person name="Goodwin L."/>
            <person name="Han C."/>
            <person name="Tapia R."/>
            <person name="Saunders E."/>
            <person name="Schmutz J."/>
            <person name="Brettin T."/>
            <person name="Larimer F."/>
            <person name="Land M."/>
            <person name="Hauser L."/>
            <person name="Spring S."/>
            <person name="Rohde M."/>
            <person name="Kyrpides N.C."/>
            <person name="Ivanova N."/>
            <person name="Goker M."/>
            <person name="Beller H.R."/>
            <person name="Klenk H.P."/>
            <person name="Woyke T."/>
        </authorList>
    </citation>
    <scope>NUCLEOTIDE SEQUENCE [LARGE SCALE GENOMIC DNA]</scope>
    <source>
        <strain evidence="3">DSM 9187 / TA4</strain>
    </source>
</reference>
<dbReference type="KEGG" id="tau:Tola_1997"/>
<dbReference type="InterPro" id="IPR003787">
    <property type="entry name" value="Sulphur_relay_DsrE/F-like"/>
</dbReference>
<organism evidence="2 3">
    <name type="scientific">Tolumonas auensis (strain DSM 9187 / NBRC 110442 / TA 4)</name>
    <dbReference type="NCBI Taxonomy" id="595494"/>
    <lineage>
        <taxon>Bacteria</taxon>
        <taxon>Pseudomonadati</taxon>
        <taxon>Pseudomonadota</taxon>
        <taxon>Gammaproteobacteria</taxon>
        <taxon>Aeromonadales</taxon>
        <taxon>Aeromonadaceae</taxon>
        <taxon>Tolumonas</taxon>
    </lineage>
</organism>
<proteinExistence type="predicted"/>
<dbReference type="Gene3D" id="3.40.1260.10">
    <property type="entry name" value="DsrEFH-like"/>
    <property type="match status" value="1"/>
</dbReference>
<evidence type="ECO:0000313" key="3">
    <source>
        <dbReference type="Proteomes" id="UP000009073"/>
    </source>
</evidence>
<evidence type="ECO:0000313" key="2">
    <source>
        <dbReference type="EMBL" id="ACQ93596.1"/>
    </source>
</evidence>
<protein>
    <submittedName>
        <fullName evidence="2">Uncharacterized protein</fullName>
    </submittedName>
</protein>
<dbReference type="SUPFAM" id="SSF75169">
    <property type="entry name" value="DsrEFH-like"/>
    <property type="match status" value="1"/>
</dbReference>
<feature type="signal peptide" evidence="1">
    <location>
        <begin position="1"/>
        <end position="23"/>
    </location>
</feature>
<dbReference type="AlphaFoldDB" id="C4L7I0"/>